<sequence length="112" mass="12727">MDATFVELPPFQGALAGYLDDGAFQALQQLLLADPEAGDLIPGAGGLRKVRFLDKRRGKGKRGGLRIIYYWWPAGAQLWLFAIYDKREVRDLTPLQRTFLKKLLISERNARH</sequence>
<name>A0A7C9HPA0_9GAMM</name>
<dbReference type="RefSeq" id="WP_156643235.1">
    <property type="nucleotide sequence ID" value="NZ_WOXT01000006.1"/>
</dbReference>
<organism evidence="1 2">
    <name type="scientific">Noviluteimonas gilva</name>
    <dbReference type="NCBI Taxonomy" id="2682097"/>
    <lineage>
        <taxon>Bacteria</taxon>
        <taxon>Pseudomonadati</taxon>
        <taxon>Pseudomonadota</taxon>
        <taxon>Gammaproteobacteria</taxon>
        <taxon>Lysobacterales</taxon>
        <taxon>Lysobacteraceae</taxon>
        <taxon>Noviluteimonas</taxon>
    </lineage>
</organism>
<dbReference type="InterPro" id="IPR009387">
    <property type="entry name" value="HigB-2"/>
</dbReference>
<evidence type="ECO:0000313" key="1">
    <source>
        <dbReference type="EMBL" id="MUV15636.1"/>
    </source>
</evidence>
<accession>A0A7C9HPA0</accession>
<proteinExistence type="predicted"/>
<dbReference type="PIRSF" id="PIRSF039032">
    <property type="entry name" value="HigB-2"/>
    <property type="match status" value="1"/>
</dbReference>
<dbReference type="AlphaFoldDB" id="A0A7C9HPA0"/>
<protein>
    <submittedName>
        <fullName evidence="1">Toxin</fullName>
    </submittedName>
</protein>
<keyword evidence="2" id="KW-1185">Reference proteome</keyword>
<reference evidence="1 2" key="1">
    <citation type="submission" date="2019-12" db="EMBL/GenBank/DDBJ databases">
        <authorList>
            <person name="Xu J."/>
        </authorList>
    </citation>
    <scope>NUCLEOTIDE SEQUENCE [LARGE SCALE GENOMIC DNA]</scope>
    <source>
        <strain evidence="1 2">HX-5-24</strain>
    </source>
</reference>
<gene>
    <name evidence="1" type="ORF">GN331_15640</name>
</gene>
<comment type="caution">
    <text evidence="1">The sequence shown here is derived from an EMBL/GenBank/DDBJ whole genome shotgun (WGS) entry which is preliminary data.</text>
</comment>
<dbReference type="Proteomes" id="UP000479692">
    <property type="component" value="Unassembled WGS sequence"/>
</dbReference>
<dbReference type="EMBL" id="WOXT01000006">
    <property type="protein sequence ID" value="MUV15636.1"/>
    <property type="molecule type" value="Genomic_DNA"/>
</dbReference>
<evidence type="ECO:0000313" key="2">
    <source>
        <dbReference type="Proteomes" id="UP000479692"/>
    </source>
</evidence>